<dbReference type="EMBL" id="CAADRA010000042">
    <property type="protein sequence ID" value="VFT77945.1"/>
    <property type="molecule type" value="Genomic_DNA"/>
</dbReference>
<reference evidence="1" key="2">
    <citation type="submission" date="2019-06" db="EMBL/GenBank/DDBJ databases">
        <title>Genomics analysis of Aphanomyces spp. identifies a new class of oomycete effector associated with host adaptation.</title>
        <authorList>
            <person name="Gaulin E."/>
        </authorList>
    </citation>
    <scope>NUCLEOTIDE SEQUENCE</scope>
    <source>
        <strain evidence="1">CBS 578.67</strain>
    </source>
</reference>
<dbReference type="AlphaFoldDB" id="A0A485K5Z9"/>
<evidence type="ECO:0000313" key="1">
    <source>
        <dbReference type="EMBL" id="KAF0719889.1"/>
    </source>
</evidence>
<dbReference type="Proteomes" id="UP000332933">
    <property type="component" value="Unassembled WGS sequence"/>
</dbReference>
<dbReference type="EMBL" id="VJMH01000042">
    <property type="protein sequence ID" value="KAF0719889.1"/>
    <property type="molecule type" value="Genomic_DNA"/>
</dbReference>
<dbReference type="OrthoDB" id="76226at2759"/>
<sequence>MSATLNKLSALLDGGTSGGSVEKPAFEPGVACHFTAVREASVLDRLHLKNAKGTTHLGVQINTGMVTVGAQSIHACDLHIRIHGKKDVFLVLARGVSVPYTFPSRLFAVEFMGAVHLVQHLEALKSPAALPHVTHDAMLKEQMACTLEFAKEMWTLALWNQLYPYCGLVDSLRSASDFLARGLVGKTAMALQDVYQQFYVHTAITKVADGSRDAYYRASHMTLLVAKVKALQLHLALYYL</sequence>
<gene>
    <name evidence="2" type="primary">Aste57867_721</name>
    <name evidence="1" type="ORF">As57867_000720</name>
    <name evidence="2" type="ORF">ASTE57867_721</name>
</gene>
<reference evidence="2 3" key="1">
    <citation type="submission" date="2019-03" db="EMBL/GenBank/DDBJ databases">
        <authorList>
            <person name="Gaulin E."/>
            <person name="Dumas B."/>
        </authorList>
    </citation>
    <scope>NUCLEOTIDE SEQUENCE [LARGE SCALE GENOMIC DNA]</scope>
    <source>
        <strain evidence="2">CBS 568.67</strain>
    </source>
</reference>
<keyword evidence="3" id="KW-1185">Reference proteome</keyword>
<evidence type="ECO:0000313" key="3">
    <source>
        <dbReference type="Proteomes" id="UP000332933"/>
    </source>
</evidence>
<organism evidence="2 3">
    <name type="scientific">Aphanomyces stellatus</name>
    <dbReference type="NCBI Taxonomy" id="120398"/>
    <lineage>
        <taxon>Eukaryota</taxon>
        <taxon>Sar</taxon>
        <taxon>Stramenopiles</taxon>
        <taxon>Oomycota</taxon>
        <taxon>Saprolegniomycetes</taxon>
        <taxon>Saprolegniales</taxon>
        <taxon>Verrucalvaceae</taxon>
        <taxon>Aphanomyces</taxon>
    </lineage>
</organism>
<accession>A0A485K5Z9</accession>
<protein>
    <submittedName>
        <fullName evidence="2">Aste57867_721 protein</fullName>
    </submittedName>
</protein>
<name>A0A485K5Z9_9STRA</name>
<proteinExistence type="predicted"/>
<evidence type="ECO:0000313" key="2">
    <source>
        <dbReference type="EMBL" id="VFT77945.1"/>
    </source>
</evidence>